<feature type="compositionally biased region" description="Pro residues" evidence="1">
    <location>
        <begin position="291"/>
        <end position="302"/>
    </location>
</feature>
<protein>
    <submittedName>
        <fullName evidence="4">Chitin biosynthesis protein</fullName>
    </submittedName>
</protein>
<dbReference type="SUPFAM" id="SSF49265">
    <property type="entry name" value="Fibronectin type III"/>
    <property type="match status" value="1"/>
</dbReference>
<dbReference type="CDD" id="cd17742">
    <property type="entry name" value="BRCT_CHS5_like"/>
    <property type="match status" value="1"/>
</dbReference>
<dbReference type="EMBL" id="JBBJBU010000006">
    <property type="protein sequence ID" value="KAK7205233.1"/>
    <property type="molecule type" value="Genomic_DNA"/>
</dbReference>
<proteinExistence type="predicted"/>
<feature type="compositionally biased region" description="Low complexity" evidence="1">
    <location>
        <begin position="262"/>
        <end position="290"/>
    </location>
</feature>
<dbReference type="Gene3D" id="3.40.50.10190">
    <property type="entry name" value="BRCT domain"/>
    <property type="match status" value="1"/>
</dbReference>
<feature type="compositionally biased region" description="Low complexity" evidence="1">
    <location>
        <begin position="453"/>
        <end position="462"/>
    </location>
</feature>
<dbReference type="InterPro" id="IPR036420">
    <property type="entry name" value="BRCT_dom_sf"/>
</dbReference>
<feature type="compositionally biased region" description="Polar residues" evidence="1">
    <location>
        <begin position="354"/>
        <end position="365"/>
    </location>
</feature>
<dbReference type="Gene3D" id="2.60.40.10">
    <property type="entry name" value="Immunoglobulins"/>
    <property type="match status" value="1"/>
</dbReference>
<reference evidence="4 5" key="1">
    <citation type="submission" date="2024-03" db="EMBL/GenBank/DDBJ databases">
        <title>Genome-scale model development and genomic sequencing of the oleaginous clade Lipomyces.</title>
        <authorList>
            <consortium name="Lawrence Berkeley National Laboratory"/>
            <person name="Czajka J.J."/>
            <person name="Han Y."/>
            <person name="Kim J."/>
            <person name="Mondo S.J."/>
            <person name="Hofstad B.A."/>
            <person name="Robles A."/>
            <person name="Haridas S."/>
            <person name="Riley R."/>
            <person name="LaButti K."/>
            <person name="Pangilinan J."/>
            <person name="Andreopoulos W."/>
            <person name="Lipzen A."/>
            <person name="Yan J."/>
            <person name="Wang M."/>
            <person name="Ng V."/>
            <person name="Grigoriev I.V."/>
            <person name="Spatafora J.W."/>
            <person name="Magnuson J.K."/>
            <person name="Baker S.E."/>
            <person name="Pomraning K.R."/>
        </authorList>
    </citation>
    <scope>NUCLEOTIDE SEQUENCE [LARGE SCALE GENOMIC DNA]</scope>
    <source>
        <strain evidence="4 5">Phaff 52-87</strain>
    </source>
</reference>
<evidence type="ECO:0000256" key="1">
    <source>
        <dbReference type="SAM" id="MobiDB-lite"/>
    </source>
</evidence>
<dbReference type="InterPro" id="IPR031669">
    <property type="entry name" value="Fn3_2"/>
</dbReference>
<accession>A0ABR1F830</accession>
<dbReference type="PANTHER" id="PTHR47351:SF1">
    <property type="entry name" value="CHITIN BIOSYNTHESIS PROTEIN CHS5"/>
    <property type="match status" value="1"/>
</dbReference>
<evidence type="ECO:0000313" key="4">
    <source>
        <dbReference type="EMBL" id="KAK7205233.1"/>
    </source>
</evidence>
<feature type="domain" description="BRCT" evidence="2">
    <location>
        <begin position="164"/>
        <end position="253"/>
    </location>
</feature>
<dbReference type="Proteomes" id="UP001498771">
    <property type="component" value="Unassembled WGS sequence"/>
</dbReference>
<feature type="compositionally biased region" description="Acidic residues" evidence="1">
    <location>
        <begin position="372"/>
        <end position="381"/>
    </location>
</feature>
<dbReference type="SUPFAM" id="SSF52113">
    <property type="entry name" value="BRCT domain"/>
    <property type="match status" value="1"/>
</dbReference>
<dbReference type="SMART" id="SM00292">
    <property type="entry name" value="BRCT"/>
    <property type="match status" value="1"/>
</dbReference>
<organism evidence="4 5">
    <name type="scientific">Myxozyma melibiosi</name>
    <dbReference type="NCBI Taxonomy" id="54550"/>
    <lineage>
        <taxon>Eukaryota</taxon>
        <taxon>Fungi</taxon>
        <taxon>Dikarya</taxon>
        <taxon>Ascomycota</taxon>
        <taxon>Saccharomycotina</taxon>
        <taxon>Lipomycetes</taxon>
        <taxon>Lipomycetales</taxon>
        <taxon>Lipomycetaceae</taxon>
        <taxon>Myxozyma</taxon>
    </lineage>
</organism>
<dbReference type="PANTHER" id="PTHR47351">
    <property type="entry name" value="CHITIN BIOSYNTHESIS PROTEIN CHS5"/>
    <property type="match status" value="1"/>
</dbReference>
<sequence>MVEVSLTVGKLDASIAVLLTSDHHLIEFPSILLPSSVQAGSIVKINCTENFDAEQKEKTEFDALQQNIFELYGKRSPIRPQLRVRNATQTSIVLEWDSLDLATADLRSLSLFRNNTRLGKIPSPMTNTSTKLSGLSIDTAYTFHLELVTSAGTYLSDKVTVKTHKMTDLSGITCCVGVVSDEDRAMLEETVARIGAKPLQDRVRIDTTHFICVEGVGPQWERAMETNIPIVGPEWLRACESEGRIVGVRGYYLNADPKTRPAARQGAGARSTGAASTPSRSPAQKPLAAPAKPPPAPAPAPAPASVEELKPVAPEPIPEPVTEPAAAVKDEEEDEEEEETTTTEGSVAEEASKSTETIRLGSSRSENGEASDREEEAEEKDEAAAATAEEEADREAEEAADAELDESVQSGDGTGDIGSLPVSGAVAEEIAADITPRASREIMVAEQAGQYASNSNFNNSSSTVDNFEDAATTAGDSSEEEISDEDDDARTAMGDDDRDFENVAL</sequence>
<dbReference type="CDD" id="cd13945">
    <property type="entry name" value="Chs5_N"/>
    <property type="match status" value="1"/>
</dbReference>
<evidence type="ECO:0000313" key="5">
    <source>
        <dbReference type="Proteomes" id="UP001498771"/>
    </source>
</evidence>
<dbReference type="Pfam" id="PF12738">
    <property type="entry name" value="PTCB-BRCT"/>
    <property type="match status" value="1"/>
</dbReference>
<feature type="region of interest" description="Disordered" evidence="1">
    <location>
        <begin position="450"/>
        <end position="505"/>
    </location>
</feature>
<dbReference type="Pfam" id="PF16893">
    <property type="entry name" value="fn3_2"/>
    <property type="match status" value="1"/>
</dbReference>
<dbReference type="PROSITE" id="PS50853">
    <property type="entry name" value="FN3"/>
    <property type="match status" value="1"/>
</dbReference>
<dbReference type="InterPro" id="IPR031673">
    <property type="entry name" value="Chs5_N"/>
</dbReference>
<dbReference type="InterPro" id="IPR052827">
    <property type="entry name" value="CHS_Export/Cell_Fusion_Reg"/>
</dbReference>
<dbReference type="CDD" id="cd00063">
    <property type="entry name" value="FN3"/>
    <property type="match status" value="1"/>
</dbReference>
<dbReference type="Gene3D" id="6.20.120.50">
    <property type="match status" value="1"/>
</dbReference>
<feature type="region of interest" description="Disordered" evidence="1">
    <location>
        <begin position="256"/>
        <end position="421"/>
    </location>
</feature>
<dbReference type="InterPro" id="IPR013783">
    <property type="entry name" value="Ig-like_fold"/>
</dbReference>
<keyword evidence="5" id="KW-1185">Reference proteome</keyword>
<dbReference type="PROSITE" id="PS50172">
    <property type="entry name" value="BRCT"/>
    <property type="match status" value="1"/>
</dbReference>
<feature type="compositionally biased region" description="Acidic residues" evidence="1">
    <location>
        <begin position="477"/>
        <end position="488"/>
    </location>
</feature>
<feature type="compositionally biased region" description="Acidic residues" evidence="1">
    <location>
        <begin position="388"/>
        <end position="406"/>
    </location>
</feature>
<gene>
    <name evidence="4" type="ORF">BZA70DRAFT_248460</name>
</gene>
<dbReference type="RefSeq" id="XP_064768266.1">
    <property type="nucleotide sequence ID" value="XM_064910668.1"/>
</dbReference>
<comment type="caution">
    <text evidence="4">The sequence shown here is derived from an EMBL/GenBank/DDBJ whole genome shotgun (WGS) entry which is preliminary data.</text>
</comment>
<name>A0ABR1F830_9ASCO</name>
<feature type="domain" description="Fibronectin type-III" evidence="3">
    <location>
        <begin position="76"/>
        <end position="170"/>
    </location>
</feature>
<evidence type="ECO:0000259" key="2">
    <source>
        <dbReference type="PROSITE" id="PS50172"/>
    </source>
</evidence>
<evidence type="ECO:0000259" key="3">
    <source>
        <dbReference type="PROSITE" id="PS50853"/>
    </source>
</evidence>
<dbReference type="InterPro" id="IPR003961">
    <property type="entry name" value="FN3_dom"/>
</dbReference>
<feature type="compositionally biased region" description="Acidic residues" evidence="1">
    <location>
        <begin position="330"/>
        <end position="341"/>
    </location>
</feature>
<dbReference type="GeneID" id="90036180"/>
<dbReference type="InterPro" id="IPR036116">
    <property type="entry name" value="FN3_sf"/>
</dbReference>
<dbReference type="Pfam" id="PF16892">
    <property type="entry name" value="CHS5_N"/>
    <property type="match status" value="1"/>
</dbReference>
<dbReference type="InterPro" id="IPR001357">
    <property type="entry name" value="BRCT_dom"/>
</dbReference>